<sequence>MLRQLKPPAQALMTPTMQPSSFEQEGEGLARLETSPERHPRVQLKKEATESFVPSQNLIRDNQGREGEEMRDLRFRSGKEIVLNKQKILSDDDFEKNEITGLSPAETHIKAANLATAYQQTVKEEVNFQKSFNNNVRTLLTRDEVVIGLMHLWDFIQAYVGNPSSKALTAQLFLIVHHCHEEGILRESLLTIGEPESRWLLDLIDLLQTIVVQERSMSIAEKVAAINYSVLTLSSHYAKKIYKSLFVPMDKEAKIATFYMRVVLQILILSDELGIYRNERVEKAISNTRKREMSDKELMYHLHKALTGIESDDDDAVDLEESDFTRR</sequence>
<dbReference type="InterPro" id="IPR004292">
    <property type="entry name" value="L1-like"/>
</dbReference>
<keyword evidence="3" id="KW-1185">Reference proteome</keyword>
<name>A0A1X7MMJ8_9ADEN</name>
<reference evidence="3" key="1">
    <citation type="submission" date="2017-04" db="EMBL/GenBank/DDBJ databases">
        <authorList>
            <person name="Hayer J."/>
            <person name="Malmberg M."/>
            <person name="Hayer J."/>
        </authorList>
    </citation>
    <scope>NUCLEOTIDE SEQUENCE [LARGE SCALE GENOMIC DNA]</scope>
</reference>
<feature type="region of interest" description="Disordered" evidence="1">
    <location>
        <begin position="1"/>
        <end position="50"/>
    </location>
</feature>
<dbReference type="RefSeq" id="YP_009704124.1">
    <property type="nucleotide sequence ID" value="NC_044960.1"/>
</dbReference>
<feature type="compositionally biased region" description="Basic and acidic residues" evidence="1">
    <location>
        <begin position="28"/>
        <end position="49"/>
    </location>
</feature>
<evidence type="ECO:0000313" key="2">
    <source>
        <dbReference type="EMBL" id="SMG83442.1"/>
    </source>
</evidence>
<dbReference type="GeneID" id="41902941"/>
<dbReference type="Pfam" id="PF03052">
    <property type="entry name" value="Adeno_52K"/>
    <property type="match status" value="1"/>
</dbReference>
<dbReference type="EMBL" id="LT841149">
    <property type="protein sequence ID" value="SMG83442.1"/>
    <property type="molecule type" value="Genomic_DNA"/>
</dbReference>
<proteinExistence type="predicted"/>
<organism evidence="2 3">
    <name type="scientific">Bottlenose dolphin adenovirus 1</name>
    <dbReference type="NCBI Taxonomy" id="1714377"/>
    <lineage>
        <taxon>Viruses</taxon>
        <taxon>Varidnaviria</taxon>
        <taxon>Bamfordvirae</taxon>
        <taxon>Preplasmiviricota</taxon>
        <taxon>Polisuviricotina</taxon>
        <taxon>Pharingeaviricetes</taxon>
        <taxon>Rowavirales</taxon>
        <taxon>Adenoviridae</taxon>
        <taxon>Mastadenovirus</taxon>
        <taxon>Mastadenovirus delphini</taxon>
        <taxon>Dolphin mastadenovirus B</taxon>
    </lineage>
</organism>
<protein>
    <submittedName>
        <fullName evidence="2">p52K</fullName>
    </submittedName>
</protein>
<dbReference type="Proteomes" id="UP000272067">
    <property type="component" value="Segment"/>
</dbReference>
<evidence type="ECO:0000256" key="1">
    <source>
        <dbReference type="SAM" id="MobiDB-lite"/>
    </source>
</evidence>
<feature type="compositionally biased region" description="Polar residues" evidence="1">
    <location>
        <begin position="13"/>
        <end position="23"/>
    </location>
</feature>
<accession>A0A1X7MMJ8</accession>
<dbReference type="KEGG" id="vg:41902941"/>
<evidence type="ECO:0000313" key="3">
    <source>
        <dbReference type="Proteomes" id="UP000272067"/>
    </source>
</evidence>